<dbReference type="Proteomes" id="UP001054252">
    <property type="component" value="Unassembled WGS sequence"/>
</dbReference>
<comment type="caution">
    <text evidence="1">The sequence shown here is derived from an EMBL/GenBank/DDBJ whole genome shotgun (WGS) entry which is preliminary data.</text>
</comment>
<reference evidence="1 2" key="1">
    <citation type="journal article" date="2021" name="Commun. Biol.">
        <title>The genome of Shorea leprosula (Dipterocarpaceae) highlights the ecological relevance of drought in aseasonal tropical rainforests.</title>
        <authorList>
            <person name="Ng K.K.S."/>
            <person name="Kobayashi M.J."/>
            <person name="Fawcett J.A."/>
            <person name="Hatakeyama M."/>
            <person name="Paape T."/>
            <person name="Ng C.H."/>
            <person name="Ang C.C."/>
            <person name="Tnah L.H."/>
            <person name="Lee C.T."/>
            <person name="Nishiyama T."/>
            <person name="Sese J."/>
            <person name="O'Brien M.J."/>
            <person name="Copetti D."/>
            <person name="Mohd Noor M.I."/>
            <person name="Ong R.C."/>
            <person name="Putra M."/>
            <person name="Sireger I.Z."/>
            <person name="Indrioko S."/>
            <person name="Kosugi Y."/>
            <person name="Izuno A."/>
            <person name="Isagi Y."/>
            <person name="Lee S.L."/>
            <person name="Shimizu K.K."/>
        </authorList>
    </citation>
    <scope>NUCLEOTIDE SEQUENCE [LARGE SCALE GENOMIC DNA]</scope>
    <source>
        <strain evidence="1">214</strain>
    </source>
</reference>
<evidence type="ECO:0000313" key="2">
    <source>
        <dbReference type="Proteomes" id="UP001054252"/>
    </source>
</evidence>
<sequence length="34" mass="3666">MEEEVRTSVMLCTFPRGLSPSSSPHVNGLGLCCK</sequence>
<protein>
    <submittedName>
        <fullName evidence="1">Uncharacterized protein</fullName>
    </submittedName>
</protein>
<dbReference type="EMBL" id="BPVZ01000168">
    <property type="protein sequence ID" value="GKV43418.1"/>
    <property type="molecule type" value="Genomic_DNA"/>
</dbReference>
<accession>A0AAV5M0X0</accession>
<dbReference type="AlphaFoldDB" id="A0AAV5M0X0"/>
<name>A0AAV5M0X0_9ROSI</name>
<keyword evidence="2" id="KW-1185">Reference proteome</keyword>
<proteinExistence type="predicted"/>
<evidence type="ECO:0000313" key="1">
    <source>
        <dbReference type="EMBL" id="GKV43418.1"/>
    </source>
</evidence>
<gene>
    <name evidence="1" type="ORF">SLEP1_g50709</name>
</gene>
<organism evidence="1 2">
    <name type="scientific">Rubroshorea leprosula</name>
    <dbReference type="NCBI Taxonomy" id="152421"/>
    <lineage>
        <taxon>Eukaryota</taxon>
        <taxon>Viridiplantae</taxon>
        <taxon>Streptophyta</taxon>
        <taxon>Embryophyta</taxon>
        <taxon>Tracheophyta</taxon>
        <taxon>Spermatophyta</taxon>
        <taxon>Magnoliopsida</taxon>
        <taxon>eudicotyledons</taxon>
        <taxon>Gunneridae</taxon>
        <taxon>Pentapetalae</taxon>
        <taxon>rosids</taxon>
        <taxon>malvids</taxon>
        <taxon>Malvales</taxon>
        <taxon>Dipterocarpaceae</taxon>
        <taxon>Rubroshorea</taxon>
    </lineage>
</organism>